<keyword evidence="14" id="KW-1185">Reference proteome</keyword>
<feature type="binding site" evidence="10">
    <location>
        <begin position="89"/>
        <end position="99"/>
    </location>
    <ligand>
        <name>ATP</name>
        <dbReference type="ChEBI" id="CHEBI:30616"/>
    </ligand>
</feature>
<evidence type="ECO:0000256" key="3">
    <source>
        <dbReference type="ARBA" id="ARBA00017473"/>
    </source>
</evidence>
<evidence type="ECO:0000256" key="7">
    <source>
        <dbReference type="ARBA" id="ARBA00022840"/>
    </source>
</evidence>
<evidence type="ECO:0000256" key="8">
    <source>
        <dbReference type="ARBA" id="ARBA00023229"/>
    </source>
</evidence>
<protein>
    <recommendedName>
        <fullName evidence="3 10">4-diphosphocytidyl-2-C-methyl-D-erythritol kinase</fullName>
        <shortName evidence="10">CMK</shortName>
        <ecNumber evidence="2 10">2.7.1.148</ecNumber>
    </recommendedName>
    <alternativeName>
        <fullName evidence="9 10">4-(cytidine-5'-diphospho)-2-C-methyl-D-erythritol kinase</fullName>
    </alternativeName>
</protein>
<comment type="similarity">
    <text evidence="1 10">Belongs to the GHMP kinase family. IspE subfamily.</text>
</comment>
<keyword evidence="7 10" id="KW-0067">ATP-binding</keyword>
<keyword evidence="6 10" id="KW-0418">Kinase</keyword>
<evidence type="ECO:0000313" key="14">
    <source>
        <dbReference type="Proteomes" id="UP001597186"/>
    </source>
</evidence>
<dbReference type="PANTHER" id="PTHR43527">
    <property type="entry name" value="4-DIPHOSPHOCYTIDYL-2-C-METHYL-D-ERYTHRITOL KINASE, CHLOROPLASTIC"/>
    <property type="match status" value="1"/>
</dbReference>
<comment type="caution">
    <text evidence="13">The sequence shown here is derived from an EMBL/GenBank/DDBJ whole genome shotgun (WGS) entry which is preliminary data.</text>
</comment>
<feature type="active site" evidence="10">
    <location>
        <position position="122"/>
    </location>
</feature>
<feature type="domain" description="GHMP kinase C-terminal" evidence="12">
    <location>
        <begin position="193"/>
        <end position="253"/>
    </location>
</feature>
<evidence type="ECO:0000256" key="2">
    <source>
        <dbReference type="ARBA" id="ARBA00012052"/>
    </source>
</evidence>
<evidence type="ECO:0000313" key="13">
    <source>
        <dbReference type="EMBL" id="MFD1509812.1"/>
    </source>
</evidence>
<evidence type="ECO:0000256" key="6">
    <source>
        <dbReference type="ARBA" id="ARBA00022777"/>
    </source>
</evidence>
<organism evidence="13 14">
    <name type="scientific">Lacimonas salitolerans</name>
    <dbReference type="NCBI Taxonomy" id="1323750"/>
    <lineage>
        <taxon>Bacteria</taxon>
        <taxon>Pseudomonadati</taxon>
        <taxon>Pseudomonadota</taxon>
        <taxon>Alphaproteobacteria</taxon>
        <taxon>Rhodobacterales</taxon>
        <taxon>Paracoccaceae</taxon>
        <taxon>Lacimonas</taxon>
    </lineage>
</organism>
<evidence type="ECO:0000256" key="10">
    <source>
        <dbReference type="HAMAP-Rule" id="MF_00061"/>
    </source>
</evidence>
<dbReference type="EMBL" id="JBHUDD010000055">
    <property type="protein sequence ID" value="MFD1509812.1"/>
    <property type="molecule type" value="Genomic_DNA"/>
</dbReference>
<dbReference type="InterPro" id="IPR020568">
    <property type="entry name" value="Ribosomal_Su5_D2-typ_SF"/>
</dbReference>
<comment type="catalytic activity">
    <reaction evidence="10">
        <text>4-CDP-2-C-methyl-D-erythritol + ATP = 4-CDP-2-C-methyl-D-erythritol 2-phosphate + ADP + H(+)</text>
        <dbReference type="Rhea" id="RHEA:18437"/>
        <dbReference type="ChEBI" id="CHEBI:15378"/>
        <dbReference type="ChEBI" id="CHEBI:30616"/>
        <dbReference type="ChEBI" id="CHEBI:57823"/>
        <dbReference type="ChEBI" id="CHEBI:57919"/>
        <dbReference type="ChEBI" id="CHEBI:456216"/>
        <dbReference type="EC" id="2.7.1.148"/>
    </reaction>
</comment>
<evidence type="ECO:0000259" key="12">
    <source>
        <dbReference type="Pfam" id="PF08544"/>
    </source>
</evidence>
<dbReference type="Gene3D" id="3.30.230.10">
    <property type="match status" value="1"/>
</dbReference>
<dbReference type="Gene3D" id="3.30.70.890">
    <property type="entry name" value="GHMP kinase, C-terminal domain"/>
    <property type="match status" value="1"/>
</dbReference>
<dbReference type="EC" id="2.7.1.148" evidence="2 10"/>
<dbReference type="NCBIfam" id="NF011202">
    <property type="entry name" value="PRK14608.1"/>
    <property type="match status" value="1"/>
</dbReference>
<dbReference type="GO" id="GO:0050515">
    <property type="term" value="F:4-(cytidine 5'-diphospho)-2-C-methyl-D-erythritol kinase activity"/>
    <property type="evidence" value="ECO:0007669"/>
    <property type="project" value="UniProtKB-EC"/>
</dbReference>
<dbReference type="PANTHER" id="PTHR43527:SF2">
    <property type="entry name" value="4-DIPHOSPHOCYTIDYL-2-C-METHYL-D-ERYTHRITOL KINASE, CHLOROPLASTIC"/>
    <property type="match status" value="1"/>
</dbReference>
<dbReference type="InterPro" id="IPR004424">
    <property type="entry name" value="IspE"/>
</dbReference>
<gene>
    <name evidence="10" type="primary">ispE</name>
    <name evidence="13" type="ORF">ACFTOW_10390</name>
</gene>
<keyword evidence="4 10" id="KW-0808">Transferase</keyword>
<evidence type="ECO:0000256" key="1">
    <source>
        <dbReference type="ARBA" id="ARBA00009684"/>
    </source>
</evidence>
<name>A0ABW4EEM7_9RHOB</name>
<dbReference type="RefSeq" id="WP_379915354.1">
    <property type="nucleotide sequence ID" value="NZ_JBHUDD010000055.1"/>
</dbReference>
<feature type="active site" evidence="10">
    <location>
        <position position="10"/>
    </location>
</feature>
<accession>A0ABW4EEM7</accession>
<evidence type="ECO:0000256" key="5">
    <source>
        <dbReference type="ARBA" id="ARBA00022741"/>
    </source>
</evidence>
<dbReference type="InterPro" id="IPR006204">
    <property type="entry name" value="GHMP_kinase_N_dom"/>
</dbReference>
<dbReference type="Pfam" id="PF00288">
    <property type="entry name" value="GHMP_kinases_N"/>
    <property type="match status" value="1"/>
</dbReference>
<dbReference type="InterPro" id="IPR036554">
    <property type="entry name" value="GHMP_kinase_C_sf"/>
</dbReference>
<evidence type="ECO:0000259" key="11">
    <source>
        <dbReference type="Pfam" id="PF00288"/>
    </source>
</evidence>
<evidence type="ECO:0000256" key="4">
    <source>
        <dbReference type="ARBA" id="ARBA00022679"/>
    </source>
</evidence>
<dbReference type="InterPro" id="IPR013750">
    <property type="entry name" value="GHMP_kinase_C_dom"/>
</dbReference>
<dbReference type="Proteomes" id="UP001597186">
    <property type="component" value="Unassembled WGS sequence"/>
</dbReference>
<dbReference type="PIRSF" id="PIRSF010376">
    <property type="entry name" value="IspE"/>
    <property type="match status" value="1"/>
</dbReference>
<reference evidence="14" key="1">
    <citation type="journal article" date="2019" name="Int. J. Syst. Evol. Microbiol.">
        <title>The Global Catalogue of Microorganisms (GCM) 10K type strain sequencing project: providing services to taxonomists for standard genome sequencing and annotation.</title>
        <authorList>
            <consortium name="The Broad Institute Genomics Platform"/>
            <consortium name="The Broad Institute Genome Sequencing Center for Infectious Disease"/>
            <person name="Wu L."/>
            <person name="Ma J."/>
        </authorList>
    </citation>
    <scope>NUCLEOTIDE SEQUENCE [LARGE SCALE GENOMIC DNA]</scope>
    <source>
        <strain evidence="14">CGMCC 1.12477</strain>
    </source>
</reference>
<dbReference type="InterPro" id="IPR014721">
    <property type="entry name" value="Ribsml_uS5_D2-typ_fold_subgr"/>
</dbReference>
<dbReference type="Pfam" id="PF08544">
    <property type="entry name" value="GHMP_kinases_C"/>
    <property type="match status" value="1"/>
</dbReference>
<feature type="domain" description="GHMP kinase N-terminal" evidence="11">
    <location>
        <begin position="67"/>
        <end position="108"/>
    </location>
</feature>
<comment type="pathway">
    <text evidence="10">Isoprenoid biosynthesis; isopentenyl diphosphate biosynthesis via DXP pathway; isopentenyl diphosphate from 1-deoxy-D-xylulose 5-phosphate: step 3/6.</text>
</comment>
<dbReference type="SUPFAM" id="SSF54211">
    <property type="entry name" value="Ribosomal protein S5 domain 2-like"/>
    <property type="match status" value="1"/>
</dbReference>
<proteinExistence type="inferred from homology"/>
<comment type="function">
    <text evidence="10">Catalyzes the phosphorylation of the position 2 hydroxy group of 4-diphosphocytidyl-2C-methyl-D-erythritol.</text>
</comment>
<dbReference type="HAMAP" id="MF_00061">
    <property type="entry name" value="IspE"/>
    <property type="match status" value="1"/>
</dbReference>
<dbReference type="SUPFAM" id="SSF55060">
    <property type="entry name" value="GHMP Kinase, C-terminal domain"/>
    <property type="match status" value="1"/>
</dbReference>
<keyword evidence="5 10" id="KW-0547">Nucleotide-binding</keyword>
<sequence length="276" mass="28996">MATEVFAPAKINLTLHVTAQRPDGYHMLDSLVVFADVGDRLWFDPAPQMAISVTGPFADGVPADARNLVWQAAQAAGWKGHIALEKNLPHGAGIGGGSADAAAVLRHLGCDDLDVAEALGADVPMCQSAVAKRVQGIGEIMTPLPDTPALDMVLVNPGAHMPTPSVFAALVQKFNDPMAGCGPWPDRAALLEWLRAQRNDLTAPALSLAPQVRRALEALADAQVARMSGSGATCYGVYPDAAQAQEAAARVRADQPGWWVMPTRSIGADQVIRATT</sequence>
<evidence type="ECO:0000256" key="9">
    <source>
        <dbReference type="ARBA" id="ARBA00032554"/>
    </source>
</evidence>
<keyword evidence="8 10" id="KW-0414">Isoprene biosynthesis</keyword>